<dbReference type="InterPro" id="IPR034505">
    <property type="entry name" value="Coproporphyrinogen-III_oxidase"/>
</dbReference>
<protein>
    <submittedName>
        <fullName evidence="1">Uncharacterized protein</fullName>
    </submittedName>
</protein>
<dbReference type="Proteomes" id="UP001415857">
    <property type="component" value="Unassembled WGS sequence"/>
</dbReference>
<reference evidence="1 2" key="1">
    <citation type="journal article" date="2024" name="Plant J.">
        <title>Genome sequences and population genomics reveal climatic adaptation and genomic divergence between two closely related sweetgum species.</title>
        <authorList>
            <person name="Xu W.Q."/>
            <person name="Ren C.Q."/>
            <person name="Zhang X.Y."/>
            <person name="Comes H.P."/>
            <person name="Liu X.H."/>
            <person name="Li Y.G."/>
            <person name="Kettle C.J."/>
            <person name="Jalonen R."/>
            <person name="Gaisberger H."/>
            <person name="Ma Y.Z."/>
            <person name="Qiu Y.X."/>
        </authorList>
    </citation>
    <scope>NUCLEOTIDE SEQUENCE [LARGE SCALE GENOMIC DNA]</scope>
    <source>
        <strain evidence="1">Hangzhou</strain>
    </source>
</reference>
<evidence type="ECO:0000313" key="2">
    <source>
        <dbReference type="Proteomes" id="UP001415857"/>
    </source>
</evidence>
<dbReference type="PANTHER" id="PTHR13932:SF5">
    <property type="entry name" value="RADICAL S-ADENOSYL METHIONINE DOMAIN-CONTAINING PROTEIN 1, MITOCHONDRIAL"/>
    <property type="match status" value="1"/>
</dbReference>
<dbReference type="AlphaFoldDB" id="A0AAP0RHG2"/>
<dbReference type="SUPFAM" id="SSF102114">
    <property type="entry name" value="Radical SAM enzymes"/>
    <property type="match status" value="1"/>
</dbReference>
<name>A0AAP0RHG2_LIQFO</name>
<keyword evidence="2" id="KW-1185">Reference proteome</keyword>
<sequence>MHMALGLPVMLVGVRFSRPKKMKEYMGYVQNLEDGVLGHCDNNYVDSKDMAVDVVMLSLRTARGLDLRSFGEAFGGSLVLSLCEAYRQYVESGHVVCLDEQGSTITADELSSLLSNED</sequence>
<accession>A0AAP0RHG2</accession>
<comment type="caution">
    <text evidence="1">The sequence shown here is derived from an EMBL/GenBank/DDBJ whole genome shotgun (WGS) entry which is preliminary data.</text>
</comment>
<dbReference type="GO" id="GO:0006779">
    <property type="term" value="P:porphyrin-containing compound biosynthetic process"/>
    <property type="evidence" value="ECO:0007669"/>
    <property type="project" value="TreeGrafter"/>
</dbReference>
<evidence type="ECO:0000313" key="1">
    <source>
        <dbReference type="EMBL" id="KAK9277986.1"/>
    </source>
</evidence>
<dbReference type="EMBL" id="JBBPBK010000009">
    <property type="protein sequence ID" value="KAK9277986.1"/>
    <property type="molecule type" value="Genomic_DNA"/>
</dbReference>
<organism evidence="1 2">
    <name type="scientific">Liquidambar formosana</name>
    <name type="common">Formosan gum</name>
    <dbReference type="NCBI Taxonomy" id="63359"/>
    <lineage>
        <taxon>Eukaryota</taxon>
        <taxon>Viridiplantae</taxon>
        <taxon>Streptophyta</taxon>
        <taxon>Embryophyta</taxon>
        <taxon>Tracheophyta</taxon>
        <taxon>Spermatophyta</taxon>
        <taxon>Magnoliopsida</taxon>
        <taxon>eudicotyledons</taxon>
        <taxon>Gunneridae</taxon>
        <taxon>Pentapetalae</taxon>
        <taxon>Saxifragales</taxon>
        <taxon>Altingiaceae</taxon>
        <taxon>Liquidambar</taxon>
    </lineage>
</organism>
<dbReference type="GO" id="GO:0051539">
    <property type="term" value="F:4 iron, 4 sulfur cluster binding"/>
    <property type="evidence" value="ECO:0007669"/>
    <property type="project" value="TreeGrafter"/>
</dbReference>
<proteinExistence type="predicted"/>
<gene>
    <name evidence="1" type="ORF">L1049_027543</name>
</gene>
<dbReference type="GO" id="GO:0005737">
    <property type="term" value="C:cytoplasm"/>
    <property type="evidence" value="ECO:0007669"/>
    <property type="project" value="TreeGrafter"/>
</dbReference>
<dbReference type="PANTHER" id="PTHR13932">
    <property type="entry name" value="COPROPORPHYRINIGEN III OXIDASE"/>
    <property type="match status" value="1"/>
</dbReference>
<dbReference type="InterPro" id="IPR058240">
    <property type="entry name" value="rSAM_sf"/>
</dbReference>